<evidence type="ECO:0000256" key="10">
    <source>
        <dbReference type="ARBA" id="ARBA00023315"/>
    </source>
</evidence>
<evidence type="ECO:0000256" key="9">
    <source>
        <dbReference type="ARBA" id="ARBA00023140"/>
    </source>
</evidence>
<dbReference type="InterPro" id="IPR050215">
    <property type="entry name" value="Thiolase-like_sf_Thiolase"/>
</dbReference>
<dbReference type="AlphaFoldDB" id="A0A0G4LJI9"/>
<feature type="domain" description="Thiolase N-terminal" evidence="14">
    <location>
        <begin position="350"/>
        <end position="436"/>
    </location>
</feature>
<dbReference type="InterPro" id="IPR016039">
    <property type="entry name" value="Thiolase-like"/>
</dbReference>
<evidence type="ECO:0000256" key="2">
    <source>
        <dbReference type="ARBA" id="ARBA00004275"/>
    </source>
</evidence>
<evidence type="ECO:0000256" key="4">
    <source>
        <dbReference type="ARBA" id="ARBA00010982"/>
    </source>
</evidence>
<dbReference type="SUPFAM" id="SSF53901">
    <property type="entry name" value="Thiolase-like"/>
    <property type="match status" value="2"/>
</dbReference>
<protein>
    <submittedName>
        <fullName evidence="16">Uncharacterized protein</fullName>
    </submittedName>
</protein>
<gene>
    <name evidence="16" type="ORF">BN1723_012600</name>
</gene>
<feature type="region of interest" description="Disordered" evidence="13">
    <location>
        <begin position="279"/>
        <end position="348"/>
    </location>
</feature>
<dbReference type="CDD" id="cd00751">
    <property type="entry name" value="thiolase"/>
    <property type="match status" value="1"/>
</dbReference>
<proteinExistence type="inferred from homology"/>
<dbReference type="PANTHER" id="PTHR43853:SF8">
    <property type="entry name" value="3-KETOACYL-COA THIOLASE, PEROXISOMAL"/>
    <property type="match status" value="1"/>
</dbReference>
<keyword evidence="10" id="KW-0012">Acyltransferase</keyword>
<keyword evidence="7" id="KW-0809">Transit peptide</keyword>
<dbReference type="Pfam" id="PF02803">
    <property type="entry name" value="Thiolase_C"/>
    <property type="match status" value="1"/>
</dbReference>
<dbReference type="Gene3D" id="3.40.47.10">
    <property type="match status" value="3"/>
</dbReference>
<dbReference type="Pfam" id="PF00108">
    <property type="entry name" value="Thiolase_N"/>
    <property type="match status" value="1"/>
</dbReference>
<evidence type="ECO:0000256" key="7">
    <source>
        <dbReference type="ARBA" id="ARBA00022946"/>
    </source>
</evidence>
<dbReference type="InterPro" id="IPR020616">
    <property type="entry name" value="Thiolase_N"/>
</dbReference>
<dbReference type="InterPro" id="IPR002155">
    <property type="entry name" value="Thiolase"/>
</dbReference>
<keyword evidence="8" id="KW-0443">Lipid metabolism</keyword>
<organism evidence="16 17">
    <name type="scientific">Verticillium longisporum</name>
    <name type="common">Verticillium dahliae var. longisporum</name>
    <dbReference type="NCBI Taxonomy" id="100787"/>
    <lineage>
        <taxon>Eukaryota</taxon>
        <taxon>Fungi</taxon>
        <taxon>Dikarya</taxon>
        <taxon>Ascomycota</taxon>
        <taxon>Pezizomycotina</taxon>
        <taxon>Sordariomycetes</taxon>
        <taxon>Hypocreomycetidae</taxon>
        <taxon>Glomerellales</taxon>
        <taxon>Plectosphaerellaceae</taxon>
        <taxon>Verticillium</taxon>
    </lineage>
</organism>
<feature type="compositionally biased region" description="Polar residues" evidence="13">
    <location>
        <begin position="289"/>
        <end position="319"/>
    </location>
</feature>
<evidence type="ECO:0000259" key="14">
    <source>
        <dbReference type="Pfam" id="PF00108"/>
    </source>
</evidence>
<evidence type="ECO:0000256" key="11">
    <source>
        <dbReference type="ARBA" id="ARBA00047605"/>
    </source>
</evidence>
<dbReference type="Proteomes" id="UP000045706">
    <property type="component" value="Unassembled WGS sequence"/>
</dbReference>
<evidence type="ECO:0000256" key="12">
    <source>
        <dbReference type="SAM" id="Coils"/>
    </source>
</evidence>
<evidence type="ECO:0000256" key="8">
    <source>
        <dbReference type="ARBA" id="ARBA00023098"/>
    </source>
</evidence>
<evidence type="ECO:0000259" key="15">
    <source>
        <dbReference type="Pfam" id="PF02803"/>
    </source>
</evidence>
<name>A0A0G4LJI9_VERLO</name>
<dbReference type="PANTHER" id="PTHR43853">
    <property type="entry name" value="3-KETOACYL-COA THIOLASE, PEROXISOMAL"/>
    <property type="match status" value="1"/>
</dbReference>
<dbReference type="InterPro" id="IPR020613">
    <property type="entry name" value="Thiolase_CS"/>
</dbReference>
<dbReference type="GO" id="GO:0006635">
    <property type="term" value="P:fatty acid beta-oxidation"/>
    <property type="evidence" value="ECO:0007669"/>
    <property type="project" value="TreeGrafter"/>
</dbReference>
<dbReference type="GO" id="GO:0003988">
    <property type="term" value="F:acetyl-CoA C-acyltransferase activity"/>
    <property type="evidence" value="ECO:0007669"/>
    <property type="project" value="UniProtKB-EC"/>
</dbReference>
<evidence type="ECO:0000256" key="3">
    <source>
        <dbReference type="ARBA" id="ARBA00004872"/>
    </source>
</evidence>
<feature type="coiled-coil region" evidence="12">
    <location>
        <begin position="208"/>
        <end position="235"/>
    </location>
</feature>
<dbReference type="PROSITE" id="PS00737">
    <property type="entry name" value="THIOLASE_2"/>
    <property type="match status" value="1"/>
</dbReference>
<evidence type="ECO:0000313" key="16">
    <source>
        <dbReference type="EMBL" id="CRK22183.1"/>
    </source>
</evidence>
<evidence type="ECO:0000256" key="6">
    <source>
        <dbReference type="ARBA" id="ARBA00022832"/>
    </source>
</evidence>
<keyword evidence="12" id="KW-0175">Coiled coil</keyword>
<accession>A0A0G4LJI9</accession>
<dbReference type="EMBL" id="CVQI01012891">
    <property type="protein sequence ID" value="CRK22183.1"/>
    <property type="molecule type" value="Genomic_DNA"/>
</dbReference>
<comment type="catalytic activity">
    <reaction evidence="11">
        <text>an acyl-CoA + acetyl-CoA = a 3-oxoacyl-CoA + CoA</text>
        <dbReference type="Rhea" id="RHEA:21564"/>
        <dbReference type="ChEBI" id="CHEBI:57287"/>
        <dbReference type="ChEBI" id="CHEBI:57288"/>
        <dbReference type="ChEBI" id="CHEBI:58342"/>
        <dbReference type="ChEBI" id="CHEBI:90726"/>
        <dbReference type="EC" id="2.3.1.16"/>
    </reaction>
</comment>
<evidence type="ECO:0000313" key="17">
    <source>
        <dbReference type="Proteomes" id="UP000045706"/>
    </source>
</evidence>
<comment type="subcellular location">
    <subcellularLocation>
        <location evidence="2">Peroxisome</location>
    </subcellularLocation>
</comment>
<evidence type="ECO:0000256" key="13">
    <source>
        <dbReference type="SAM" id="MobiDB-lite"/>
    </source>
</evidence>
<feature type="domain" description="Thiolase C-terminal" evidence="15">
    <location>
        <begin position="444"/>
        <end position="562"/>
    </location>
</feature>
<keyword evidence="9" id="KW-0576">Peroxisome</keyword>
<reference evidence="17" key="1">
    <citation type="submission" date="2015-05" db="EMBL/GenBank/DDBJ databases">
        <authorList>
            <person name="Fogelqvist Johan"/>
        </authorList>
    </citation>
    <scope>NUCLEOTIDE SEQUENCE [LARGE SCALE GENOMIC DNA]</scope>
</reference>
<sequence>MASRNTDSGWDDSTSSEGTATKYQFPEIAIPLWATLLGVTESQIQTSTKRVAGSISQKLSRPITQEEVASLTTISARDVVIHSLKLPIGLTMAAVIAYNGRAKFRFPFWQPQWVKTSPHVFPSLHQQVLKGQAAHYAWHMSRFVAYYFFCDLAVGSFLHSYANISNFAAMTMDPQLKALADALRRQRAGEAPGGQTPDWGRYASRASKTELIRAKDELEAACAKAEESLRNSANTSQEHLESGLNAIREAKTEQLRRLDEAIAAKEDPQQYVDQEKEYDTLAGSGPGTPATSQSTYSTGSTKPTTWGSGSTETTQSPGWGNSGVEGIDDDASPVAPGARGSPQGTFSGSAWDRAAKAQAEGLFDAEIAPLTVSFEDPKSGETRTITVDKDDGIRAGVTAESLGKIRAAFAKDGSIHAGNASQVSDGAAAVLFMRRSTAERLGQTILGKYVAGAIVGVPPLLMGQGPYKAIPRANELAGIAAEDVDIYEINEAFASQCLWSAEKLGIPLDKVNPKGGAIAFGHPLGCTGARQISTLLYELKRTGKKIGNTSMCIGTGMGMSAVWVAEQISTLLYELKRTGKKIGNTSMCIGTGMGMSAVWVAE</sequence>
<keyword evidence="5" id="KW-0808">Transferase</keyword>
<comment type="similarity">
    <text evidence="4">Belongs to the thiolase-like superfamily. Thiolase family.</text>
</comment>
<evidence type="ECO:0000256" key="1">
    <source>
        <dbReference type="ARBA" id="ARBA00001958"/>
    </source>
</evidence>
<dbReference type="GO" id="GO:0005777">
    <property type="term" value="C:peroxisome"/>
    <property type="evidence" value="ECO:0007669"/>
    <property type="project" value="UniProtKB-SubCell"/>
</dbReference>
<dbReference type="GO" id="GO:0010124">
    <property type="term" value="P:phenylacetate catabolic process"/>
    <property type="evidence" value="ECO:0007669"/>
    <property type="project" value="TreeGrafter"/>
</dbReference>
<comment type="cofactor">
    <cofactor evidence="1">
        <name>K(+)</name>
        <dbReference type="ChEBI" id="CHEBI:29103"/>
    </cofactor>
</comment>
<evidence type="ECO:0000256" key="5">
    <source>
        <dbReference type="ARBA" id="ARBA00022679"/>
    </source>
</evidence>
<dbReference type="InterPro" id="IPR020617">
    <property type="entry name" value="Thiolase_C"/>
</dbReference>
<comment type="pathway">
    <text evidence="3">Lipid metabolism; fatty acid metabolism.</text>
</comment>
<keyword evidence="6" id="KW-0276">Fatty acid metabolism</keyword>